<dbReference type="InterPro" id="IPR009056">
    <property type="entry name" value="Cyt_c-like_dom"/>
</dbReference>
<dbReference type="SUPFAM" id="SSF81648">
    <property type="entry name" value="a domain/subunit of cytochrome bc1 complex (Ubiquinol-cytochrome c reductase)"/>
    <property type="match status" value="1"/>
</dbReference>
<keyword evidence="2 6" id="KW-0349">Heme</keyword>
<dbReference type="STRING" id="1797110.A3841_07160"/>
<evidence type="ECO:0000256" key="4">
    <source>
        <dbReference type="ARBA" id="ARBA00022982"/>
    </source>
</evidence>
<evidence type="ECO:0000256" key="7">
    <source>
        <dbReference type="SAM" id="Phobius"/>
    </source>
</evidence>
<keyword evidence="1" id="KW-0813">Transport</keyword>
<organism evidence="9 10">
    <name type="scientific">Pontibacter flavimaris</name>
    <dbReference type="NCBI Taxonomy" id="1797110"/>
    <lineage>
        <taxon>Bacteria</taxon>
        <taxon>Pseudomonadati</taxon>
        <taxon>Bacteroidota</taxon>
        <taxon>Cytophagia</taxon>
        <taxon>Cytophagales</taxon>
        <taxon>Hymenobacteraceae</taxon>
        <taxon>Pontibacter</taxon>
    </lineage>
</organism>
<keyword evidence="3 6" id="KW-0479">Metal-binding</keyword>
<dbReference type="InterPro" id="IPR051811">
    <property type="entry name" value="Cytochrome_c550/c551-like"/>
</dbReference>
<dbReference type="SUPFAM" id="SSF46626">
    <property type="entry name" value="Cytochrome c"/>
    <property type="match status" value="1"/>
</dbReference>
<evidence type="ECO:0000313" key="9">
    <source>
        <dbReference type="EMBL" id="OKL38486.1"/>
    </source>
</evidence>
<keyword evidence="5 6" id="KW-0408">Iron</keyword>
<dbReference type="PANTHER" id="PTHR37823">
    <property type="entry name" value="CYTOCHROME C-553-LIKE"/>
    <property type="match status" value="1"/>
</dbReference>
<dbReference type="InterPro" id="IPR036909">
    <property type="entry name" value="Cyt_c-like_dom_sf"/>
</dbReference>
<gene>
    <name evidence="9" type="ORF">A3841_07160</name>
</gene>
<evidence type="ECO:0000256" key="6">
    <source>
        <dbReference type="PROSITE-ProRule" id="PRU00433"/>
    </source>
</evidence>
<keyword evidence="10" id="KW-1185">Reference proteome</keyword>
<evidence type="ECO:0000313" key="10">
    <source>
        <dbReference type="Proteomes" id="UP000186551"/>
    </source>
</evidence>
<dbReference type="Proteomes" id="UP000186551">
    <property type="component" value="Unassembled WGS sequence"/>
</dbReference>
<dbReference type="AlphaFoldDB" id="A0A1Q5P891"/>
<sequence length="156" mass="17015">MPSIWQTIGPLPGITALIALPMLSNKGERSPKRRPWAVVVVVCVVVFVTSLLVVGFQAPWSPRSETKPIAQVQAKLQDLVLALGMSLFYQKGCQYCHRMQGGGGHTGPELSTIVRSWTEQQLQTQIVNGGSDMPAYGGMLTKEELHALVAYLKAQQ</sequence>
<dbReference type="GO" id="GO:0016020">
    <property type="term" value="C:membrane"/>
    <property type="evidence" value="ECO:0007669"/>
    <property type="project" value="InterPro"/>
</dbReference>
<dbReference type="InterPro" id="IPR027387">
    <property type="entry name" value="Cytb/b6-like_sf"/>
</dbReference>
<dbReference type="PANTHER" id="PTHR37823:SF1">
    <property type="entry name" value="CYTOCHROME C-553-LIKE"/>
    <property type="match status" value="1"/>
</dbReference>
<dbReference type="EMBL" id="LVWA01000013">
    <property type="protein sequence ID" value="OKL38486.1"/>
    <property type="molecule type" value="Genomic_DNA"/>
</dbReference>
<dbReference type="GO" id="GO:0009055">
    <property type="term" value="F:electron transfer activity"/>
    <property type="evidence" value="ECO:0007669"/>
    <property type="project" value="InterPro"/>
</dbReference>
<evidence type="ECO:0000256" key="5">
    <source>
        <dbReference type="ARBA" id="ARBA00023004"/>
    </source>
</evidence>
<comment type="caution">
    <text evidence="9">The sequence shown here is derived from an EMBL/GenBank/DDBJ whole genome shotgun (WGS) entry which is preliminary data.</text>
</comment>
<evidence type="ECO:0000256" key="3">
    <source>
        <dbReference type="ARBA" id="ARBA00022723"/>
    </source>
</evidence>
<name>A0A1Q5P891_9BACT</name>
<dbReference type="RefSeq" id="WP_073855208.1">
    <property type="nucleotide sequence ID" value="NZ_LVWA01000013.1"/>
</dbReference>
<dbReference type="Gene3D" id="1.10.760.10">
    <property type="entry name" value="Cytochrome c-like domain"/>
    <property type="match status" value="1"/>
</dbReference>
<keyword evidence="4" id="KW-0249">Electron transport</keyword>
<protein>
    <recommendedName>
        <fullName evidence="8">Cytochrome c domain-containing protein</fullName>
    </recommendedName>
</protein>
<dbReference type="PROSITE" id="PS51007">
    <property type="entry name" value="CYTC"/>
    <property type="match status" value="1"/>
</dbReference>
<feature type="transmembrane region" description="Helical" evidence="7">
    <location>
        <begin position="36"/>
        <end position="60"/>
    </location>
</feature>
<keyword evidence="7" id="KW-0812">Transmembrane</keyword>
<feature type="transmembrane region" description="Helical" evidence="7">
    <location>
        <begin position="6"/>
        <end position="24"/>
    </location>
</feature>
<accession>A0A1Q5P891</accession>
<dbReference type="Pfam" id="PF13442">
    <property type="entry name" value="Cytochrome_CBB3"/>
    <property type="match status" value="1"/>
</dbReference>
<evidence type="ECO:0000259" key="8">
    <source>
        <dbReference type="PROSITE" id="PS51007"/>
    </source>
</evidence>
<dbReference type="GO" id="GO:0046872">
    <property type="term" value="F:metal ion binding"/>
    <property type="evidence" value="ECO:0007669"/>
    <property type="project" value="UniProtKB-KW"/>
</dbReference>
<keyword evidence="7" id="KW-0472">Membrane</keyword>
<dbReference type="OrthoDB" id="9808161at2"/>
<dbReference type="Gene3D" id="1.20.810.10">
    <property type="entry name" value="Cytochrome Bc1 Complex, Chain C"/>
    <property type="match status" value="1"/>
</dbReference>
<keyword evidence="7" id="KW-1133">Transmembrane helix</keyword>
<dbReference type="GO" id="GO:0020037">
    <property type="term" value="F:heme binding"/>
    <property type="evidence" value="ECO:0007669"/>
    <property type="project" value="InterPro"/>
</dbReference>
<dbReference type="GO" id="GO:0016491">
    <property type="term" value="F:oxidoreductase activity"/>
    <property type="evidence" value="ECO:0007669"/>
    <property type="project" value="InterPro"/>
</dbReference>
<dbReference type="InterPro" id="IPR036150">
    <property type="entry name" value="Cyt_b/b6_C_sf"/>
</dbReference>
<evidence type="ECO:0000256" key="1">
    <source>
        <dbReference type="ARBA" id="ARBA00022448"/>
    </source>
</evidence>
<reference evidence="9 10" key="1">
    <citation type="submission" date="2016-03" db="EMBL/GenBank/DDBJ databases">
        <title>Genome sequence of Pontibacter sp. nov., of the family cytophagaceae, isolated from marine sediment of the Yellow Sea, China.</title>
        <authorList>
            <person name="Zhang G."/>
            <person name="Zhang R."/>
        </authorList>
    </citation>
    <scope>NUCLEOTIDE SEQUENCE [LARGE SCALE GENOMIC DNA]</scope>
    <source>
        <strain evidence="9 10">S10-8</strain>
    </source>
</reference>
<evidence type="ECO:0000256" key="2">
    <source>
        <dbReference type="ARBA" id="ARBA00022617"/>
    </source>
</evidence>
<feature type="domain" description="Cytochrome c" evidence="8">
    <location>
        <begin position="79"/>
        <end position="156"/>
    </location>
</feature>
<proteinExistence type="predicted"/>